<accession>A0A9D4SMB0</accession>
<dbReference type="VEuPathDB" id="VectorBase:RSAN_042048"/>
<feature type="region of interest" description="Disordered" evidence="1">
    <location>
        <begin position="284"/>
        <end position="341"/>
    </location>
</feature>
<gene>
    <name evidence="2" type="ORF">HPB52_025212</name>
</gene>
<evidence type="ECO:0008006" key="4">
    <source>
        <dbReference type="Google" id="ProtNLM"/>
    </source>
</evidence>
<dbReference type="PANTHER" id="PTHR34153">
    <property type="entry name" value="SI:CH211-262H13.3-RELATED-RELATED"/>
    <property type="match status" value="1"/>
</dbReference>
<sequence length="341" mass="36482">MPKRFSVVKFPLEDDTLAVVPVSWLTDGGTKCFWPQSIRSAEVLRLAETEQAPGTTEGTWATFPVVAVATSPAVLLDGDSPSDQAHAEEERDFEESSTEGNAEGPAPNDPSPALLQVIKLLLEVKQQQRVHQRRVVRLLERQSERLERLEALTGAASPPPAPSPVAPPKLPAETIEEFEAAEEALKDESVSTALHRQLARLGGTNFREVATGVMKAIMTPTVQRLYSLHGKKGKKAFLTTRLCKVATDVVCEKQQGVDIADVHAFMRRWLPGSCDRGGGRKRRFEDSLLLPGPHGPVQSTSTPEPTSHLPAPAATPCSGTATPCSSAGAAMPSSGTSAATC</sequence>
<proteinExistence type="predicted"/>
<keyword evidence="3" id="KW-1185">Reference proteome</keyword>
<dbReference type="Proteomes" id="UP000821837">
    <property type="component" value="Unassembled WGS sequence"/>
</dbReference>
<name>A0A9D4SMB0_RHISA</name>
<comment type="caution">
    <text evidence="2">The sequence shown here is derived from an EMBL/GenBank/DDBJ whole genome shotgun (WGS) entry which is preliminary data.</text>
</comment>
<dbReference type="AlphaFoldDB" id="A0A9D4SMB0"/>
<evidence type="ECO:0000313" key="3">
    <source>
        <dbReference type="Proteomes" id="UP000821837"/>
    </source>
</evidence>
<dbReference type="EMBL" id="JABSTV010001922">
    <property type="protein sequence ID" value="KAH7931853.1"/>
    <property type="molecule type" value="Genomic_DNA"/>
</dbReference>
<reference evidence="2" key="1">
    <citation type="journal article" date="2020" name="Cell">
        <title>Large-Scale Comparative Analyses of Tick Genomes Elucidate Their Genetic Diversity and Vector Capacities.</title>
        <authorList>
            <consortium name="Tick Genome and Microbiome Consortium (TIGMIC)"/>
            <person name="Jia N."/>
            <person name="Wang J."/>
            <person name="Shi W."/>
            <person name="Du L."/>
            <person name="Sun Y."/>
            <person name="Zhan W."/>
            <person name="Jiang J.F."/>
            <person name="Wang Q."/>
            <person name="Zhang B."/>
            <person name="Ji P."/>
            <person name="Bell-Sakyi L."/>
            <person name="Cui X.M."/>
            <person name="Yuan T.T."/>
            <person name="Jiang B.G."/>
            <person name="Yang W.F."/>
            <person name="Lam T.T."/>
            <person name="Chang Q.C."/>
            <person name="Ding S.J."/>
            <person name="Wang X.J."/>
            <person name="Zhu J.G."/>
            <person name="Ruan X.D."/>
            <person name="Zhao L."/>
            <person name="Wei J.T."/>
            <person name="Ye R.Z."/>
            <person name="Que T.C."/>
            <person name="Du C.H."/>
            <person name="Zhou Y.H."/>
            <person name="Cheng J.X."/>
            <person name="Dai P.F."/>
            <person name="Guo W.B."/>
            <person name="Han X.H."/>
            <person name="Huang E.J."/>
            <person name="Li L.F."/>
            <person name="Wei W."/>
            <person name="Gao Y.C."/>
            <person name="Liu J.Z."/>
            <person name="Shao H.Z."/>
            <person name="Wang X."/>
            <person name="Wang C.C."/>
            <person name="Yang T.C."/>
            <person name="Huo Q.B."/>
            <person name="Li W."/>
            <person name="Chen H.Y."/>
            <person name="Chen S.E."/>
            <person name="Zhou L.G."/>
            <person name="Ni X.B."/>
            <person name="Tian J.H."/>
            <person name="Sheng Y."/>
            <person name="Liu T."/>
            <person name="Pan Y.S."/>
            <person name="Xia L.Y."/>
            <person name="Li J."/>
            <person name="Zhao F."/>
            <person name="Cao W.C."/>
        </authorList>
    </citation>
    <scope>NUCLEOTIDE SEQUENCE</scope>
    <source>
        <strain evidence="2">Rsan-2018</strain>
    </source>
</reference>
<protein>
    <recommendedName>
        <fullName evidence="4">DUF4806 domain-containing protein</fullName>
    </recommendedName>
</protein>
<evidence type="ECO:0000313" key="2">
    <source>
        <dbReference type="EMBL" id="KAH7931853.1"/>
    </source>
</evidence>
<reference evidence="2" key="2">
    <citation type="submission" date="2021-09" db="EMBL/GenBank/DDBJ databases">
        <authorList>
            <person name="Jia N."/>
            <person name="Wang J."/>
            <person name="Shi W."/>
            <person name="Du L."/>
            <person name="Sun Y."/>
            <person name="Zhan W."/>
            <person name="Jiang J."/>
            <person name="Wang Q."/>
            <person name="Zhang B."/>
            <person name="Ji P."/>
            <person name="Sakyi L.B."/>
            <person name="Cui X."/>
            <person name="Yuan T."/>
            <person name="Jiang B."/>
            <person name="Yang W."/>
            <person name="Lam T.T.-Y."/>
            <person name="Chang Q."/>
            <person name="Ding S."/>
            <person name="Wang X."/>
            <person name="Zhu J."/>
            <person name="Ruan X."/>
            <person name="Zhao L."/>
            <person name="Wei J."/>
            <person name="Que T."/>
            <person name="Du C."/>
            <person name="Cheng J."/>
            <person name="Dai P."/>
            <person name="Han X."/>
            <person name="Huang E."/>
            <person name="Gao Y."/>
            <person name="Liu J."/>
            <person name="Shao H."/>
            <person name="Ye R."/>
            <person name="Li L."/>
            <person name="Wei W."/>
            <person name="Wang X."/>
            <person name="Wang C."/>
            <person name="Huo Q."/>
            <person name="Li W."/>
            <person name="Guo W."/>
            <person name="Chen H."/>
            <person name="Chen S."/>
            <person name="Zhou L."/>
            <person name="Zhou L."/>
            <person name="Ni X."/>
            <person name="Tian J."/>
            <person name="Zhou Y."/>
            <person name="Sheng Y."/>
            <person name="Liu T."/>
            <person name="Pan Y."/>
            <person name="Xia L."/>
            <person name="Li J."/>
            <person name="Zhao F."/>
            <person name="Cao W."/>
        </authorList>
    </citation>
    <scope>NUCLEOTIDE SEQUENCE</scope>
    <source>
        <strain evidence="2">Rsan-2018</strain>
        <tissue evidence="2">Larvae</tissue>
    </source>
</reference>
<feature type="region of interest" description="Disordered" evidence="1">
    <location>
        <begin position="75"/>
        <end position="112"/>
    </location>
</feature>
<evidence type="ECO:0000256" key="1">
    <source>
        <dbReference type="SAM" id="MobiDB-lite"/>
    </source>
</evidence>
<organism evidence="2 3">
    <name type="scientific">Rhipicephalus sanguineus</name>
    <name type="common">Brown dog tick</name>
    <name type="synonym">Ixodes sanguineus</name>
    <dbReference type="NCBI Taxonomy" id="34632"/>
    <lineage>
        <taxon>Eukaryota</taxon>
        <taxon>Metazoa</taxon>
        <taxon>Ecdysozoa</taxon>
        <taxon>Arthropoda</taxon>
        <taxon>Chelicerata</taxon>
        <taxon>Arachnida</taxon>
        <taxon>Acari</taxon>
        <taxon>Parasitiformes</taxon>
        <taxon>Ixodida</taxon>
        <taxon>Ixodoidea</taxon>
        <taxon>Ixodidae</taxon>
        <taxon>Rhipicephalinae</taxon>
        <taxon>Rhipicephalus</taxon>
        <taxon>Rhipicephalus</taxon>
    </lineage>
</organism>
<dbReference type="VEuPathDB" id="VectorBase:RSAN_056450"/>
<dbReference type="PANTHER" id="PTHR34153:SF2">
    <property type="entry name" value="SI:CH211-262H13.3-RELATED"/>
    <property type="match status" value="1"/>
</dbReference>